<dbReference type="PANTHER" id="PTHR47839">
    <property type="entry name" value="DOMAIN PROTEIN, PUTATIVE (AFU_ORTHOLOGUE AFUA_6G04830)-RELATED"/>
    <property type="match status" value="1"/>
</dbReference>
<evidence type="ECO:0000313" key="2">
    <source>
        <dbReference type="EMBL" id="CAG8589418.1"/>
    </source>
</evidence>
<dbReference type="EMBL" id="CAJVPV010005361">
    <property type="protein sequence ID" value="CAG8589418.1"/>
    <property type="molecule type" value="Genomic_DNA"/>
</dbReference>
<feature type="non-terminal residue" evidence="2">
    <location>
        <position position="594"/>
    </location>
</feature>
<dbReference type="PANTHER" id="PTHR47839:SF1">
    <property type="entry name" value="DOMAIN PROTEIN, PUTATIVE (AFU_ORTHOLOGUE AFUA_6G04830)-RELATED"/>
    <property type="match status" value="1"/>
</dbReference>
<dbReference type="InterPro" id="IPR036890">
    <property type="entry name" value="HATPase_C_sf"/>
</dbReference>
<gene>
    <name evidence="2" type="ORF">AMORRO_LOCUS7276</name>
</gene>
<dbReference type="Gene3D" id="3.30.565.10">
    <property type="entry name" value="Histidine kinase-like ATPase, C-terminal domain"/>
    <property type="match status" value="1"/>
</dbReference>
<organism evidence="2 3">
    <name type="scientific">Acaulospora morrowiae</name>
    <dbReference type="NCBI Taxonomy" id="94023"/>
    <lineage>
        <taxon>Eukaryota</taxon>
        <taxon>Fungi</taxon>
        <taxon>Fungi incertae sedis</taxon>
        <taxon>Mucoromycota</taxon>
        <taxon>Glomeromycotina</taxon>
        <taxon>Glomeromycetes</taxon>
        <taxon>Diversisporales</taxon>
        <taxon>Acaulosporaceae</taxon>
        <taxon>Acaulospora</taxon>
    </lineage>
</organism>
<dbReference type="Pfam" id="PF25794">
    <property type="entry name" value="SACS"/>
    <property type="match status" value="1"/>
</dbReference>
<dbReference type="NCBIfam" id="NF047352">
    <property type="entry name" value="P_loop_sacsin"/>
    <property type="match status" value="1"/>
</dbReference>
<feature type="domain" description="Sacsin/Nov" evidence="1">
    <location>
        <begin position="24"/>
        <end position="134"/>
    </location>
</feature>
<dbReference type="InterPro" id="IPR058210">
    <property type="entry name" value="SACS/Nov_dom"/>
</dbReference>
<dbReference type="Pfam" id="PF12449">
    <property type="entry name" value="DUF3684"/>
    <property type="match status" value="2"/>
</dbReference>
<proteinExistence type="predicted"/>
<dbReference type="AlphaFoldDB" id="A0A9N9C6Z7"/>
<evidence type="ECO:0000259" key="1">
    <source>
        <dbReference type="Pfam" id="PF25794"/>
    </source>
</evidence>
<comment type="caution">
    <text evidence="2">The sequence shown here is derived from an EMBL/GenBank/DDBJ whole genome shotgun (WGS) entry which is preliminary data.</text>
</comment>
<dbReference type="SUPFAM" id="SSF55874">
    <property type="entry name" value="ATPase domain of HSP90 chaperone/DNA topoisomerase II/histidine kinase"/>
    <property type="match status" value="1"/>
</dbReference>
<sequence>MDDLRRQVLLNTDGEEKVEVNQRHLIDKILARYSAEFVVFRELMQNADDAKSSSVQIIFETQKSSSATEPNILKDKCVRILFKNNGFEFRPEDWNRLKKIAEGNPDEQKIGAFGVGFYSLFSVCEEPFVSSGGQGMAFYWKGDQLFAKRASIDQTDKTWTIFLMDMREHSEFPNAEDFGRFLATSLGFTGNLREISVYFNEKRVIHISKKMSDPRPMNITSGLNINSPQKMFLLKTVDVRQVQLDVERILISKKFMRSKATLAEYPKEETSIYLRVASGHLDVRVPKAFSNEMERTTKKKPPNTTSIHIMFTGYDEHSYSSDRDEKVSEIFKNLLPYPEQGRIFIGFPTHQTTGCSSHLAARLIPTVERESIDLVDKTLAVYNNEMLCLVGILCRILYEDEMAQISKLYKEIVGSSINSEDEAIKSGREYFERKAAHALKHFTYKPSTPSVHVGRIAESQFYNCSAKPISILSTRGVQPADLVRLPNPEMEAFIKTVPVVPKIIMEQCDVFIKKAKENLKIMEEIKINDVFMELQSRALTIEETVALMKWWISYRTKENPSENDIHQFLRLTIVKLNDNDIFPLSKARYFLNAS</sequence>
<dbReference type="OrthoDB" id="10031156at2759"/>
<dbReference type="Proteomes" id="UP000789342">
    <property type="component" value="Unassembled WGS sequence"/>
</dbReference>
<keyword evidence="3" id="KW-1185">Reference proteome</keyword>
<accession>A0A9N9C6Z7</accession>
<name>A0A9N9C6Z7_9GLOM</name>
<evidence type="ECO:0000313" key="3">
    <source>
        <dbReference type="Proteomes" id="UP000789342"/>
    </source>
</evidence>
<reference evidence="2" key="1">
    <citation type="submission" date="2021-06" db="EMBL/GenBank/DDBJ databases">
        <authorList>
            <person name="Kallberg Y."/>
            <person name="Tangrot J."/>
            <person name="Rosling A."/>
        </authorList>
    </citation>
    <scope>NUCLEOTIDE SEQUENCE</scope>
    <source>
        <strain evidence="2">CL551</strain>
    </source>
</reference>
<protein>
    <submittedName>
        <fullName evidence="2">6812_t:CDS:1</fullName>
    </submittedName>
</protein>
<dbReference type="InterPro" id="IPR022155">
    <property type="entry name" value="DUF3684"/>
</dbReference>